<name>A0A367JHX2_RHIST</name>
<dbReference type="EMBL" id="PJQM01003329">
    <property type="protein sequence ID" value="RCH89469.1"/>
    <property type="molecule type" value="Genomic_DNA"/>
</dbReference>
<evidence type="ECO:0000313" key="2">
    <source>
        <dbReference type="Proteomes" id="UP000253551"/>
    </source>
</evidence>
<dbReference type="OrthoDB" id="2271250at2759"/>
<proteinExistence type="predicted"/>
<gene>
    <name evidence="1" type="ORF">CU098_000837</name>
</gene>
<dbReference type="AlphaFoldDB" id="A0A367JHX2"/>
<keyword evidence="2" id="KW-1185">Reference proteome</keyword>
<sequence length="97" mass="11486">MLVHLFFFFKMNIIDKIKVNISVWRLEQKTKRRSLSPEFQSKSKQYYKDIYRDGVYDTYDLKTKKNMSIIDSLTKVPSHIGRGANAIWSFSSSNNNK</sequence>
<dbReference type="Proteomes" id="UP000253551">
    <property type="component" value="Unassembled WGS sequence"/>
</dbReference>
<evidence type="ECO:0000313" key="1">
    <source>
        <dbReference type="EMBL" id="RCH89469.1"/>
    </source>
</evidence>
<accession>A0A367JHX2</accession>
<organism evidence="1 2">
    <name type="scientific">Rhizopus stolonifer</name>
    <name type="common">Rhizopus nigricans</name>
    <dbReference type="NCBI Taxonomy" id="4846"/>
    <lineage>
        <taxon>Eukaryota</taxon>
        <taxon>Fungi</taxon>
        <taxon>Fungi incertae sedis</taxon>
        <taxon>Mucoromycota</taxon>
        <taxon>Mucoromycotina</taxon>
        <taxon>Mucoromycetes</taxon>
        <taxon>Mucorales</taxon>
        <taxon>Mucorineae</taxon>
        <taxon>Rhizopodaceae</taxon>
        <taxon>Rhizopus</taxon>
    </lineage>
</organism>
<reference evidence="1 2" key="1">
    <citation type="journal article" date="2018" name="G3 (Bethesda)">
        <title>Phylogenetic and Phylogenomic Definition of Rhizopus Species.</title>
        <authorList>
            <person name="Gryganskyi A.P."/>
            <person name="Golan J."/>
            <person name="Dolatabadi S."/>
            <person name="Mondo S."/>
            <person name="Robb S."/>
            <person name="Idnurm A."/>
            <person name="Muszewska A."/>
            <person name="Steczkiewicz K."/>
            <person name="Masonjones S."/>
            <person name="Liao H.L."/>
            <person name="Gajdeczka M.T."/>
            <person name="Anike F."/>
            <person name="Vuek A."/>
            <person name="Anishchenko I.M."/>
            <person name="Voigt K."/>
            <person name="de Hoog G.S."/>
            <person name="Smith M.E."/>
            <person name="Heitman J."/>
            <person name="Vilgalys R."/>
            <person name="Stajich J.E."/>
        </authorList>
    </citation>
    <scope>NUCLEOTIDE SEQUENCE [LARGE SCALE GENOMIC DNA]</scope>
    <source>
        <strain evidence="1 2">LSU 92-RS-03</strain>
    </source>
</reference>
<comment type="caution">
    <text evidence="1">The sequence shown here is derived from an EMBL/GenBank/DDBJ whole genome shotgun (WGS) entry which is preliminary data.</text>
</comment>
<protein>
    <submittedName>
        <fullName evidence="1">Uncharacterized protein</fullName>
    </submittedName>
</protein>